<dbReference type="AlphaFoldDB" id="A0A917FM27"/>
<dbReference type="Pfam" id="PF13469">
    <property type="entry name" value="Sulfotransfer_3"/>
    <property type="match status" value="1"/>
</dbReference>
<accession>A0A917FM27</accession>
<dbReference type="SMART" id="SM00028">
    <property type="entry name" value="TPR"/>
    <property type="match status" value="3"/>
</dbReference>
<dbReference type="Proteomes" id="UP000632858">
    <property type="component" value="Unassembled WGS sequence"/>
</dbReference>
<dbReference type="Gene3D" id="1.25.40.10">
    <property type="entry name" value="Tetratricopeptide repeat domain"/>
    <property type="match status" value="2"/>
</dbReference>
<keyword evidence="1" id="KW-0808">Transferase</keyword>
<reference evidence="3" key="2">
    <citation type="submission" date="2020-09" db="EMBL/GenBank/DDBJ databases">
        <authorList>
            <person name="Sun Q."/>
            <person name="Zhou Y."/>
        </authorList>
    </citation>
    <scope>NUCLEOTIDE SEQUENCE</scope>
    <source>
        <strain evidence="3">CGMCC 1.12726</strain>
    </source>
</reference>
<sequence>MAGQAMQRGDWPSAERILHDGLTSYPGHAELLGMMAIAVFRSGRPEQALEWFRRAAESGNRASDWANLGSALCDFGRFEEAHEALRKALAAAPSDAFTHFCLARALHGMGRSEEALDRIGAAIEAEPGDTGFRLLRAEIAAALDLRELASTDIDWLLQRRIGLFELLQSASLMLQVGRFGQALALYRSLAASHPDQFDAWLGVCLASERANDLAGLRQALERARSLASNPVQAAAVEQMRGKLAFRNGGFDEACGFFASAWAFHTDNARWKSQIGFDYCQSLDKAGRFADALRVCGAAHALQAAGAESNAAQEARAGFLQMLRKPAVAASGSVRVDDGRADPVFVVGFPRSGTTLLELILDSRPGLVSFDEKPYLVKTLMQYRSSGLAYPESLSMLDAPRIERLRNAYFDQLAVDGVDPQARPVDKNPLNWAYLPLVRALFPGAHVILALRHPLDVVLSCYMQNLRSAGNLFSSVARIAELYAEMVDYWQRLEPALDLPVLVSRYEDLVSDPEAGTRRIAEFLDLPWDAGWLDNSTHARGKAIIHTPSYAQVLEPLNTRAMGRWRNYRDLFDPAVLDVLRPAAESMGYSLD</sequence>
<feature type="repeat" description="TPR" evidence="2">
    <location>
        <begin position="62"/>
        <end position="95"/>
    </location>
</feature>
<evidence type="ECO:0000313" key="3">
    <source>
        <dbReference type="EMBL" id="GGF89001.1"/>
    </source>
</evidence>
<keyword evidence="4" id="KW-1185">Reference proteome</keyword>
<keyword evidence="2" id="KW-0802">TPR repeat</keyword>
<dbReference type="Gene3D" id="3.40.50.300">
    <property type="entry name" value="P-loop containing nucleotide triphosphate hydrolases"/>
    <property type="match status" value="1"/>
</dbReference>
<dbReference type="InterPro" id="IPR011990">
    <property type="entry name" value="TPR-like_helical_dom_sf"/>
</dbReference>
<name>A0A917FM27_9GAMM</name>
<evidence type="ECO:0000313" key="4">
    <source>
        <dbReference type="Proteomes" id="UP000632858"/>
    </source>
</evidence>
<proteinExistence type="predicted"/>
<protein>
    <submittedName>
        <fullName evidence="3">Sulfotransferase</fullName>
    </submittedName>
</protein>
<dbReference type="PANTHER" id="PTHR12788:SF10">
    <property type="entry name" value="PROTEIN-TYROSINE SULFOTRANSFERASE"/>
    <property type="match status" value="1"/>
</dbReference>
<reference evidence="3" key="1">
    <citation type="journal article" date="2014" name="Int. J. Syst. Evol. Microbiol.">
        <title>Complete genome sequence of Corynebacterium casei LMG S-19264T (=DSM 44701T), isolated from a smear-ripened cheese.</title>
        <authorList>
            <consortium name="US DOE Joint Genome Institute (JGI-PGF)"/>
            <person name="Walter F."/>
            <person name="Albersmeier A."/>
            <person name="Kalinowski J."/>
            <person name="Ruckert C."/>
        </authorList>
    </citation>
    <scope>NUCLEOTIDE SEQUENCE</scope>
    <source>
        <strain evidence="3">CGMCC 1.12726</strain>
    </source>
</reference>
<dbReference type="Pfam" id="PF14559">
    <property type="entry name" value="TPR_19"/>
    <property type="match status" value="2"/>
</dbReference>
<dbReference type="PANTHER" id="PTHR12788">
    <property type="entry name" value="PROTEIN-TYROSINE SULFOTRANSFERASE 2"/>
    <property type="match status" value="1"/>
</dbReference>
<organism evidence="3 4">
    <name type="scientific">Arenimonas maotaiensis</name>
    <dbReference type="NCBI Taxonomy" id="1446479"/>
    <lineage>
        <taxon>Bacteria</taxon>
        <taxon>Pseudomonadati</taxon>
        <taxon>Pseudomonadota</taxon>
        <taxon>Gammaproteobacteria</taxon>
        <taxon>Lysobacterales</taxon>
        <taxon>Lysobacteraceae</taxon>
        <taxon>Arenimonas</taxon>
    </lineage>
</organism>
<gene>
    <name evidence="3" type="ORF">GCM10010960_08630</name>
</gene>
<dbReference type="GO" id="GO:0008476">
    <property type="term" value="F:protein-tyrosine sulfotransferase activity"/>
    <property type="evidence" value="ECO:0007669"/>
    <property type="project" value="InterPro"/>
</dbReference>
<dbReference type="InterPro" id="IPR019734">
    <property type="entry name" value="TPR_rpt"/>
</dbReference>
<dbReference type="InterPro" id="IPR026634">
    <property type="entry name" value="TPST-like"/>
</dbReference>
<comment type="caution">
    <text evidence="3">The sequence shown here is derived from an EMBL/GenBank/DDBJ whole genome shotgun (WGS) entry which is preliminary data.</text>
</comment>
<dbReference type="EMBL" id="BMFO01000002">
    <property type="protein sequence ID" value="GGF89001.1"/>
    <property type="molecule type" value="Genomic_DNA"/>
</dbReference>
<dbReference type="PROSITE" id="PS50005">
    <property type="entry name" value="TPR"/>
    <property type="match status" value="1"/>
</dbReference>
<evidence type="ECO:0000256" key="2">
    <source>
        <dbReference type="PROSITE-ProRule" id="PRU00339"/>
    </source>
</evidence>
<dbReference type="SUPFAM" id="SSF48452">
    <property type="entry name" value="TPR-like"/>
    <property type="match status" value="2"/>
</dbReference>
<dbReference type="SUPFAM" id="SSF52540">
    <property type="entry name" value="P-loop containing nucleoside triphosphate hydrolases"/>
    <property type="match status" value="1"/>
</dbReference>
<evidence type="ECO:0000256" key="1">
    <source>
        <dbReference type="ARBA" id="ARBA00022679"/>
    </source>
</evidence>
<dbReference type="InterPro" id="IPR027417">
    <property type="entry name" value="P-loop_NTPase"/>
</dbReference>
<dbReference type="Pfam" id="PF13432">
    <property type="entry name" value="TPR_16"/>
    <property type="match status" value="1"/>
</dbReference>